<dbReference type="InterPro" id="IPR036396">
    <property type="entry name" value="Cyt_P450_sf"/>
</dbReference>
<dbReference type="GO" id="GO:0016705">
    <property type="term" value="F:oxidoreductase activity, acting on paired donors, with incorporation or reduction of molecular oxygen"/>
    <property type="evidence" value="ECO:0007669"/>
    <property type="project" value="InterPro"/>
</dbReference>
<protein>
    <submittedName>
        <fullName evidence="2">Uncharacterized protein</fullName>
    </submittedName>
</protein>
<keyword evidence="3" id="KW-1185">Reference proteome</keyword>
<gene>
    <name evidence="2" type="ORF">HHK36_027798</name>
</gene>
<accession>A0A834YDU5</accession>
<dbReference type="GO" id="GO:0020037">
    <property type="term" value="F:heme binding"/>
    <property type="evidence" value="ECO:0007669"/>
    <property type="project" value="InterPro"/>
</dbReference>
<name>A0A834YDU5_TETSI</name>
<dbReference type="PANTHER" id="PTHR47950:SF6">
    <property type="entry name" value="CYTOCHROME P450"/>
    <property type="match status" value="1"/>
</dbReference>
<dbReference type="SUPFAM" id="SSF48264">
    <property type="entry name" value="Cytochrome P450"/>
    <property type="match status" value="2"/>
</dbReference>
<proteinExistence type="inferred from homology"/>
<organism evidence="2 3">
    <name type="scientific">Tetracentron sinense</name>
    <name type="common">Spur-leaf</name>
    <dbReference type="NCBI Taxonomy" id="13715"/>
    <lineage>
        <taxon>Eukaryota</taxon>
        <taxon>Viridiplantae</taxon>
        <taxon>Streptophyta</taxon>
        <taxon>Embryophyta</taxon>
        <taxon>Tracheophyta</taxon>
        <taxon>Spermatophyta</taxon>
        <taxon>Magnoliopsida</taxon>
        <taxon>Trochodendrales</taxon>
        <taxon>Trochodendraceae</taxon>
        <taxon>Tetracentron</taxon>
    </lineage>
</organism>
<dbReference type="GO" id="GO:0005506">
    <property type="term" value="F:iron ion binding"/>
    <property type="evidence" value="ECO:0007669"/>
    <property type="project" value="InterPro"/>
</dbReference>
<comment type="caution">
    <text evidence="2">The sequence shown here is derived from an EMBL/GenBank/DDBJ whole genome shotgun (WGS) entry which is preliminary data.</text>
</comment>
<dbReference type="Gene3D" id="1.10.630.10">
    <property type="entry name" value="Cytochrome P450"/>
    <property type="match status" value="2"/>
</dbReference>
<evidence type="ECO:0000313" key="3">
    <source>
        <dbReference type="Proteomes" id="UP000655225"/>
    </source>
</evidence>
<evidence type="ECO:0000313" key="2">
    <source>
        <dbReference type="EMBL" id="KAF8380316.1"/>
    </source>
</evidence>
<reference evidence="2 3" key="1">
    <citation type="submission" date="2020-04" db="EMBL/GenBank/DDBJ databases">
        <title>Plant Genome Project.</title>
        <authorList>
            <person name="Zhang R.-G."/>
        </authorList>
    </citation>
    <scope>NUCLEOTIDE SEQUENCE [LARGE SCALE GENOMIC DNA]</scope>
    <source>
        <strain evidence="2">YNK0</strain>
        <tissue evidence="2">Leaf</tissue>
    </source>
</reference>
<dbReference type="OrthoDB" id="1877779at2759"/>
<evidence type="ECO:0000256" key="1">
    <source>
        <dbReference type="ARBA" id="ARBA00010617"/>
    </source>
</evidence>
<dbReference type="AlphaFoldDB" id="A0A834YDU5"/>
<dbReference type="EMBL" id="JABCRI010000021">
    <property type="protein sequence ID" value="KAF8380316.1"/>
    <property type="molecule type" value="Genomic_DNA"/>
</dbReference>
<dbReference type="InterPro" id="IPR001128">
    <property type="entry name" value="Cyt_P450"/>
</dbReference>
<dbReference type="GO" id="GO:0004497">
    <property type="term" value="F:monooxygenase activity"/>
    <property type="evidence" value="ECO:0007669"/>
    <property type="project" value="InterPro"/>
</dbReference>
<dbReference type="PANTHER" id="PTHR47950">
    <property type="entry name" value="CYTOCHROME P450, FAMILY 76, SUBFAMILY C, POLYPEPTIDE 5-RELATED"/>
    <property type="match status" value="1"/>
</dbReference>
<sequence>MGKMPHLSLSRLAQSYGPLISLRLGTQLLVVGSSPAAATEILKTHDRILSARNVPHVAPAKSPKLNHLSLAWATECNDQWKYLRTICQTELFSSKAIKSQASLREKKVMEMVGFLGTKEGKVVGVGEVVFATVFNGLSNVFVSKDFISLENEGVGGGMKELVRGIMEVASAPNLDDFYPILGGFDLQNLRKKSMELVGRVCTMWEPIINDRRDRKGGDFSSQRDFLDVLIDNKFSNDQINNLLLSAQRAPRLGKSDPGRDANTPTIHTTSKNALKATEGAAEGVDLAGEAFVAHSGSTGITQKWASSNDKILIIESKPIVAQKLDLAPNFWSVGSSPAAATEILKTHDRILSARNVPHVAPAKSPKLNHLSLAWATECNDQWKYLRTICQTELFSSKAIKSQASLREKKVMEMVGFLGTKEGKVVEVGEVVFATVFNGLSNVFVSKDFINLEDEGVGGGMKELVRGIMEVASAPD</sequence>
<comment type="similarity">
    <text evidence="1">Belongs to the cytochrome P450 family.</text>
</comment>
<dbReference type="Pfam" id="PF00067">
    <property type="entry name" value="p450"/>
    <property type="match status" value="1"/>
</dbReference>
<dbReference type="Proteomes" id="UP000655225">
    <property type="component" value="Unassembled WGS sequence"/>
</dbReference>